<dbReference type="InterPro" id="IPR001789">
    <property type="entry name" value="Sig_transdc_resp-reg_receiver"/>
</dbReference>
<dbReference type="PROSITE" id="PS50110">
    <property type="entry name" value="RESPONSE_REGULATORY"/>
    <property type="match status" value="1"/>
</dbReference>
<evidence type="ECO:0000313" key="5">
    <source>
        <dbReference type="Proteomes" id="UP000245133"/>
    </source>
</evidence>
<dbReference type="Pfam" id="PF00072">
    <property type="entry name" value="Response_reg"/>
    <property type="match status" value="1"/>
</dbReference>
<dbReference type="InterPro" id="IPR011006">
    <property type="entry name" value="CheY-like_superfamily"/>
</dbReference>
<evidence type="ECO:0000259" key="3">
    <source>
        <dbReference type="PROSITE" id="PS50110"/>
    </source>
</evidence>
<name>A0A2P2E194_9LEPT</name>
<evidence type="ECO:0000256" key="1">
    <source>
        <dbReference type="ARBA" id="ARBA00022553"/>
    </source>
</evidence>
<dbReference type="SUPFAM" id="SSF52172">
    <property type="entry name" value="CheY-like"/>
    <property type="match status" value="1"/>
</dbReference>
<dbReference type="EMBL" id="BFBB01000005">
    <property type="protein sequence ID" value="GBF50642.1"/>
    <property type="molecule type" value="Genomic_DNA"/>
</dbReference>
<protein>
    <submittedName>
        <fullName evidence="4">Response regulator receiver domain protein</fullName>
    </submittedName>
</protein>
<dbReference type="PANTHER" id="PTHR44591">
    <property type="entry name" value="STRESS RESPONSE REGULATOR PROTEIN 1"/>
    <property type="match status" value="1"/>
</dbReference>
<dbReference type="InterPro" id="IPR050595">
    <property type="entry name" value="Bact_response_regulator"/>
</dbReference>
<feature type="modified residue" description="4-aspartylphosphate" evidence="2">
    <location>
        <position position="91"/>
    </location>
</feature>
<gene>
    <name evidence="4" type="ORF">LPTSP4_21680</name>
</gene>
<organism evidence="4 5">
    <name type="scientific">Leptospira ryugenii</name>
    <dbReference type="NCBI Taxonomy" id="1917863"/>
    <lineage>
        <taxon>Bacteria</taxon>
        <taxon>Pseudomonadati</taxon>
        <taxon>Spirochaetota</taxon>
        <taxon>Spirochaetia</taxon>
        <taxon>Leptospirales</taxon>
        <taxon>Leptospiraceae</taxon>
        <taxon>Leptospira</taxon>
    </lineage>
</organism>
<dbReference type="GO" id="GO:0000160">
    <property type="term" value="P:phosphorelay signal transduction system"/>
    <property type="evidence" value="ECO:0007669"/>
    <property type="project" value="InterPro"/>
</dbReference>
<dbReference type="RefSeq" id="WP_244594370.1">
    <property type="nucleotide sequence ID" value="NZ_BFBB01000005.1"/>
</dbReference>
<proteinExistence type="predicted"/>
<reference evidence="4 5" key="1">
    <citation type="submission" date="2018-02" db="EMBL/GenBank/DDBJ databases">
        <title>Novel Leptospira species isolated from soil and water in Japan.</title>
        <authorList>
            <person name="Nakao R."/>
            <person name="Masuzawa T."/>
        </authorList>
    </citation>
    <scope>NUCLEOTIDE SEQUENCE [LARGE SCALE GENOMIC DNA]</scope>
    <source>
        <strain evidence="4 5">YH101</strain>
    </source>
</reference>
<comment type="caution">
    <text evidence="4">The sequence shown here is derived from an EMBL/GenBank/DDBJ whole genome shotgun (WGS) entry which is preliminary data.</text>
</comment>
<evidence type="ECO:0000313" key="4">
    <source>
        <dbReference type="EMBL" id="GBF50642.1"/>
    </source>
</evidence>
<sequence length="171" mass="19417">MDFDEFMALAIKEDEEKKEKGNQVTSQSNPNGRRYHIVLVDDLRNISASMKREILLAAKSSDLSVYVWEFQDPEVALQKIPKIKPDLLITDIKMPYLTGDKLVETVKKQMPDLPVIVVTGFATKENILSVYRSDKNSIVLSKPWESKRLMDTIAGLIGAPLEWPIEVEAKK</sequence>
<keyword evidence="1 2" id="KW-0597">Phosphoprotein</keyword>
<dbReference type="SMART" id="SM00448">
    <property type="entry name" value="REC"/>
    <property type="match status" value="1"/>
</dbReference>
<keyword evidence="5" id="KW-1185">Reference proteome</keyword>
<feature type="domain" description="Response regulatory" evidence="3">
    <location>
        <begin position="36"/>
        <end position="157"/>
    </location>
</feature>
<dbReference type="Gene3D" id="3.40.50.2300">
    <property type="match status" value="1"/>
</dbReference>
<dbReference type="PANTHER" id="PTHR44591:SF3">
    <property type="entry name" value="RESPONSE REGULATORY DOMAIN-CONTAINING PROTEIN"/>
    <property type="match status" value="1"/>
</dbReference>
<evidence type="ECO:0000256" key="2">
    <source>
        <dbReference type="PROSITE-ProRule" id="PRU00169"/>
    </source>
</evidence>
<dbReference type="Proteomes" id="UP000245133">
    <property type="component" value="Unassembled WGS sequence"/>
</dbReference>
<accession>A0A2P2E194</accession>
<dbReference type="AlphaFoldDB" id="A0A2P2E194"/>